<dbReference type="Proteomes" id="UP000510621">
    <property type="component" value="Chromosome"/>
</dbReference>
<evidence type="ECO:0000313" key="4">
    <source>
        <dbReference type="Proteomes" id="UP000510621"/>
    </source>
</evidence>
<proteinExistence type="predicted"/>
<sequence length="126" mass="12607">MPTLPSGLTHLGLGYNRLDSVSGLANLTGLQVLVLDGNRLASLAGLSGKTALQQLYLRGNKSASGVALSDISLLSGLSPTNLTTLELGSNNISDIAPLASLKALAGAGRQQPGNAAALSGMAGWPT</sequence>
<dbReference type="Gene3D" id="3.80.10.10">
    <property type="entry name" value="Ribonuclease Inhibitor"/>
    <property type="match status" value="1"/>
</dbReference>
<dbReference type="EMBL" id="CP059265">
    <property type="protein sequence ID" value="QLQ30667.1"/>
    <property type="molecule type" value="Genomic_DNA"/>
</dbReference>
<name>A0A7L6ANM5_9GAMM</name>
<keyword evidence="1" id="KW-0433">Leucine-rich repeat</keyword>
<protein>
    <submittedName>
        <fullName evidence="3">Leucine-rich repeat domain-containing protein</fullName>
    </submittedName>
</protein>
<dbReference type="InterPro" id="IPR025875">
    <property type="entry name" value="Leu-rich_rpt_4"/>
</dbReference>
<dbReference type="InterPro" id="IPR001611">
    <property type="entry name" value="Leu-rich_rpt"/>
</dbReference>
<dbReference type="SMART" id="SM00365">
    <property type="entry name" value="LRR_SD22"/>
    <property type="match status" value="3"/>
</dbReference>
<reference evidence="3" key="1">
    <citation type="submission" date="2020-06" db="EMBL/GenBank/DDBJ databases">
        <title>Analysis procedures for assessing recovery of high quality, complete, closed genomes from Nanopore long read metagenome sequencing.</title>
        <authorList>
            <person name="Bessarab I."/>
            <person name="Arumugam K."/>
            <person name="Haryono M."/>
            <person name="Liu X."/>
            <person name="Roy S."/>
            <person name="Zuniga-Montanez R.E."/>
            <person name="Qiu G."/>
            <person name="Drautz-Moses D.I."/>
            <person name="Law Y.Y."/>
            <person name="Wuertz S."/>
            <person name="Lauro F.M."/>
            <person name="Huson D.H."/>
            <person name="Williams R.B."/>
        </authorList>
    </citation>
    <scope>NUCLEOTIDE SEQUENCE [LARGE SCALE GENOMIC DNA]</scope>
    <source>
        <strain evidence="3">SSD2</strain>
    </source>
</reference>
<evidence type="ECO:0000313" key="3">
    <source>
        <dbReference type="EMBL" id="QLQ30667.1"/>
    </source>
</evidence>
<dbReference type="Pfam" id="PF00560">
    <property type="entry name" value="LRR_1"/>
    <property type="match status" value="1"/>
</dbReference>
<dbReference type="KEGG" id="this:HZT40_02480"/>
<keyword evidence="2" id="KW-0677">Repeat</keyword>
<dbReference type="SUPFAM" id="SSF52075">
    <property type="entry name" value="Outer arm dynein light chain 1"/>
    <property type="match status" value="1"/>
</dbReference>
<dbReference type="InterPro" id="IPR032675">
    <property type="entry name" value="LRR_dom_sf"/>
</dbReference>
<evidence type="ECO:0000256" key="2">
    <source>
        <dbReference type="ARBA" id="ARBA00022737"/>
    </source>
</evidence>
<keyword evidence="4" id="KW-1185">Reference proteome</keyword>
<dbReference type="PANTHER" id="PTHR46652:SF3">
    <property type="entry name" value="LEUCINE-RICH REPEAT-CONTAINING PROTEIN 9"/>
    <property type="match status" value="1"/>
</dbReference>
<dbReference type="PANTHER" id="PTHR46652">
    <property type="entry name" value="LEUCINE-RICH REPEAT AND IQ DOMAIN-CONTAINING PROTEIN 1-RELATED"/>
    <property type="match status" value="1"/>
</dbReference>
<accession>A0A7L6ANM5</accession>
<evidence type="ECO:0000256" key="1">
    <source>
        <dbReference type="ARBA" id="ARBA00022614"/>
    </source>
</evidence>
<dbReference type="Pfam" id="PF12799">
    <property type="entry name" value="LRR_4"/>
    <property type="match status" value="1"/>
</dbReference>
<dbReference type="InterPro" id="IPR050836">
    <property type="entry name" value="SDS22/Internalin_LRR"/>
</dbReference>
<dbReference type="AlphaFoldDB" id="A0A7L6ANM5"/>
<gene>
    <name evidence="3" type="ORF">HZT40_02480</name>
</gene>
<dbReference type="PROSITE" id="PS51450">
    <property type="entry name" value="LRR"/>
    <property type="match status" value="3"/>
</dbReference>
<organism evidence="3 4">
    <name type="scientific">Candidatus Thiothrix singaporensis</name>
    <dbReference type="NCBI Taxonomy" id="2799669"/>
    <lineage>
        <taxon>Bacteria</taxon>
        <taxon>Pseudomonadati</taxon>
        <taxon>Pseudomonadota</taxon>
        <taxon>Gammaproteobacteria</taxon>
        <taxon>Thiotrichales</taxon>
        <taxon>Thiotrichaceae</taxon>
        <taxon>Thiothrix</taxon>
    </lineage>
</organism>